<sequence>MVGVVFEVDERALSRETLKSALNSVGYIADDALITTLYLSLKLDKPLLLEGEPGCGKTELAKSLSDAFNRELIRLQCYEGLDSGSAIYEWDYLRQLLKIRMLEASGSIPDSEIFSERFILKRPLLRAVTHGDSKPPVLLIDEVDRADEEFEGFLLEFLAEFQVTIPELGSFKAKKPPIVVITSNQTRELGDGLRRRCLYYYVSFPTPERELEILSVKVRGLDEALARQIVGFVRVLREEFDLVKKPGVAETIDWARALLSLDAKTLDPQLVRQTLSCLIKDSSDTLKVDGDALKRAVENATAKTS</sequence>
<protein>
    <submittedName>
        <fullName evidence="2">ATPase</fullName>
    </submittedName>
</protein>
<dbReference type="Pfam" id="PF07728">
    <property type="entry name" value="AAA_5"/>
    <property type="match status" value="1"/>
</dbReference>
<dbReference type="InterPro" id="IPR003593">
    <property type="entry name" value="AAA+_ATPase"/>
</dbReference>
<dbReference type="SUPFAM" id="SSF52540">
    <property type="entry name" value="P-loop containing nucleoside triphosphate hydrolases"/>
    <property type="match status" value="1"/>
</dbReference>
<gene>
    <name evidence="2" type="ORF">B9Q03_01930</name>
</gene>
<dbReference type="InterPro" id="IPR011704">
    <property type="entry name" value="ATPase_dyneun-rel_AAA"/>
</dbReference>
<accession>A0A2R6B0Q1</accession>
<dbReference type="PANTHER" id="PTHR42759:SF1">
    <property type="entry name" value="MAGNESIUM-CHELATASE SUBUNIT CHLD"/>
    <property type="match status" value="1"/>
</dbReference>
<evidence type="ECO:0000313" key="2">
    <source>
        <dbReference type="EMBL" id="PSN92173.1"/>
    </source>
</evidence>
<dbReference type="CDD" id="cd00009">
    <property type="entry name" value="AAA"/>
    <property type="match status" value="1"/>
</dbReference>
<proteinExistence type="predicted"/>
<dbReference type="PANTHER" id="PTHR42759">
    <property type="entry name" value="MOXR FAMILY PROTEIN"/>
    <property type="match status" value="1"/>
</dbReference>
<dbReference type="EMBL" id="NEXE01000009">
    <property type="protein sequence ID" value="PSN92173.1"/>
    <property type="molecule type" value="Genomic_DNA"/>
</dbReference>
<comment type="caution">
    <text evidence="2">The sequence shown here is derived from an EMBL/GenBank/DDBJ whole genome shotgun (WGS) entry which is preliminary data.</text>
</comment>
<dbReference type="Proteomes" id="UP000240322">
    <property type="component" value="Unassembled WGS sequence"/>
</dbReference>
<feature type="domain" description="AAA+ ATPase" evidence="1">
    <location>
        <begin position="43"/>
        <end position="208"/>
    </location>
</feature>
<dbReference type="GO" id="GO:0016887">
    <property type="term" value="F:ATP hydrolysis activity"/>
    <property type="evidence" value="ECO:0007669"/>
    <property type="project" value="InterPro"/>
</dbReference>
<dbReference type="GO" id="GO:0005524">
    <property type="term" value="F:ATP binding"/>
    <property type="evidence" value="ECO:0007669"/>
    <property type="project" value="InterPro"/>
</dbReference>
<dbReference type="SMART" id="SM00382">
    <property type="entry name" value="AAA"/>
    <property type="match status" value="1"/>
</dbReference>
<reference evidence="2 3" key="1">
    <citation type="submission" date="2017-04" db="EMBL/GenBank/DDBJ databases">
        <title>Novel microbial lineages endemic to geothermal iron-oxide mats fill important gaps in the evolutionary history of Archaea.</title>
        <authorList>
            <person name="Jay Z.J."/>
            <person name="Beam J.P."/>
            <person name="Dlakic M."/>
            <person name="Rusch D.B."/>
            <person name="Kozubal M.A."/>
            <person name="Inskeep W.P."/>
        </authorList>
    </citation>
    <scope>NUCLEOTIDE SEQUENCE [LARGE SCALE GENOMIC DNA]</scope>
    <source>
        <strain evidence="2">OSP_D</strain>
    </source>
</reference>
<dbReference type="AlphaFoldDB" id="A0A2R6B0Q1"/>
<dbReference type="InterPro" id="IPR050764">
    <property type="entry name" value="CbbQ/NirQ/NorQ/GpvN"/>
</dbReference>
<organism evidence="2 3">
    <name type="scientific">Candidatus Marsarchaeota G2 archaeon OSP_D</name>
    <dbReference type="NCBI Taxonomy" id="1978157"/>
    <lineage>
        <taxon>Archaea</taxon>
        <taxon>Candidatus Marsarchaeota</taxon>
        <taxon>Candidatus Marsarchaeota group 2</taxon>
    </lineage>
</organism>
<evidence type="ECO:0000259" key="1">
    <source>
        <dbReference type="SMART" id="SM00382"/>
    </source>
</evidence>
<name>A0A2R6B0Q1_9ARCH</name>
<dbReference type="InterPro" id="IPR027417">
    <property type="entry name" value="P-loop_NTPase"/>
</dbReference>
<dbReference type="Gene3D" id="3.40.50.300">
    <property type="entry name" value="P-loop containing nucleotide triphosphate hydrolases"/>
    <property type="match status" value="1"/>
</dbReference>
<evidence type="ECO:0000313" key="3">
    <source>
        <dbReference type="Proteomes" id="UP000240322"/>
    </source>
</evidence>